<feature type="chain" id="PRO_5012171951" description="chitinase" evidence="11">
    <location>
        <begin position="19"/>
        <end position="476"/>
    </location>
</feature>
<evidence type="ECO:0000313" key="13">
    <source>
        <dbReference type="EMBL" id="OKL59089.1"/>
    </source>
</evidence>
<dbReference type="AlphaFoldDB" id="A0A225AU16"/>
<keyword evidence="3 8" id="KW-0378">Hydrolase</keyword>
<evidence type="ECO:0000256" key="11">
    <source>
        <dbReference type="SAM" id="SignalP"/>
    </source>
</evidence>
<sequence length="476" mass="49166">MRFATLITGASAIALATASALPRRNTLSSRQTTSRQTVVYWGQNGPGSSENNDLSTYCTATSGIDVIILSFLYEFGNGQNIPAGVIGESCSVSTTGAGFLCDDLASAISTCQDAGVTVLLSLGGASGSYSLQSQEEAEAIGQYLWDSYANSGNTTVERPFGDVFVNGFDFDIEVNDGSSQYYQYMISTLRANFDSDPDNTYLITGAPQCPIPEPNMGVIIGNSTFDRLWVQWYNNNNGLDNHTYESCSLGFDGNAPFNFLQWVDWLADTPSADALLYIGAPASTLASNGNTGGSIYYITPAQLATLVAETEGNSSFGGIMLWDAGYSDDNVNDGCTYAQEAHSILLTGEVCDGAPISATSVPSATSSSTSTTSKSTATSTATTTTTTSVPTTTATTTLATSTSATSTTSSVSPSSTCPVSGGSCSNNGEYACAGSSFGICDNGAWIIQSCPSGDVCVQDGSSLYCAASGSATPVCG</sequence>
<dbReference type="GO" id="GO:0008843">
    <property type="term" value="F:endochitinase activity"/>
    <property type="evidence" value="ECO:0007669"/>
    <property type="project" value="UniProtKB-EC"/>
</dbReference>
<dbReference type="PANTHER" id="PTHR45708:SF49">
    <property type="entry name" value="ENDOCHITINASE"/>
    <property type="match status" value="1"/>
</dbReference>
<evidence type="ECO:0000256" key="2">
    <source>
        <dbReference type="ARBA" id="ARBA00012729"/>
    </source>
</evidence>
<organism evidence="13 14">
    <name type="scientific">Talaromyces atroroseus</name>
    <dbReference type="NCBI Taxonomy" id="1441469"/>
    <lineage>
        <taxon>Eukaryota</taxon>
        <taxon>Fungi</taxon>
        <taxon>Dikarya</taxon>
        <taxon>Ascomycota</taxon>
        <taxon>Pezizomycotina</taxon>
        <taxon>Eurotiomycetes</taxon>
        <taxon>Eurotiomycetidae</taxon>
        <taxon>Eurotiales</taxon>
        <taxon>Trichocomaceae</taxon>
        <taxon>Talaromyces</taxon>
        <taxon>Talaromyces sect. Trachyspermi</taxon>
    </lineage>
</organism>
<evidence type="ECO:0000256" key="4">
    <source>
        <dbReference type="ARBA" id="ARBA00023024"/>
    </source>
</evidence>
<keyword evidence="11" id="KW-0732">Signal</keyword>
<dbReference type="EMBL" id="LFMY01000008">
    <property type="protein sequence ID" value="OKL59089.1"/>
    <property type="molecule type" value="Genomic_DNA"/>
</dbReference>
<evidence type="ECO:0000256" key="7">
    <source>
        <dbReference type="ARBA" id="ARBA00023326"/>
    </source>
</evidence>
<dbReference type="PANTHER" id="PTHR45708">
    <property type="entry name" value="ENDOCHITINASE"/>
    <property type="match status" value="1"/>
</dbReference>
<name>A0A225AU16_TALAT</name>
<dbReference type="RefSeq" id="XP_020119210.1">
    <property type="nucleotide sequence ID" value="XM_020268157.1"/>
</dbReference>
<evidence type="ECO:0000313" key="14">
    <source>
        <dbReference type="Proteomes" id="UP000214365"/>
    </source>
</evidence>
<proteinExistence type="inferred from homology"/>
<evidence type="ECO:0000256" key="9">
    <source>
        <dbReference type="RuleBase" id="RU004453"/>
    </source>
</evidence>
<comment type="similarity">
    <text evidence="9">Belongs to the glycosyl hydrolase 18 family.</text>
</comment>
<keyword evidence="14" id="KW-1185">Reference proteome</keyword>
<accession>A0A225AU16</accession>
<dbReference type="InterPro" id="IPR001579">
    <property type="entry name" value="Glyco_hydro_18_chit_AS"/>
</dbReference>
<keyword evidence="6 8" id="KW-0326">Glycosidase</keyword>
<feature type="signal peptide" evidence="11">
    <location>
        <begin position="1"/>
        <end position="18"/>
    </location>
</feature>
<gene>
    <name evidence="13" type="ORF">UA08_05843</name>
</gene>
<dbReference type="Proteomes" id="UP000214365">
    <property type="component" value="Unassembled WGS sequence"/>
</dbReference>
<reference evidence="13 14" key="1">
    <citation type="submission" date="2015-06" db="EMBL/GenBank/DDBJ databases">
        <title>Talaromyces atroroseus IBT 11181 draft genome.</title>
        <authorList>
            <person name="Rasmussen K.B."/>
            <person name="Rasmussen S."/>
            <person name="Petersen B."/>
            <person name="Sicheritz-Ponten T."/>
            <person name="Mortensen U.H."/>
            <person name="Thrane U."/>
        </authorList>
    </citation>
    <scope>NUCLEOTIDE SEQUENCE [LARGE SCALE GENOMIC DNA]</scope>
    <source>
        <strain evidence="13 14">IBT 11181</strain>
    </source>
</reference>
<evidence type="ECO:0000259" key="12">
    <source>
        <dbReference type="PROSITE" id="PS51910"/>
    </source>
</evidence>
<dbReference type="EC" id="3.2.1.14" evidence="2"/>
<evidence type="ECO:0000256" key="8">
    <source>
        <dbReference type="RuleBase" id="RU000489"/>
    </source>
</evidence>
<dbReference type="Gene3D" id="3.20.20.80">
    <property type="entry name" value="Glycosidases"/>
    <property type="match status" value="1"/>
</dbReference>
<dbReference type="InterPro" id="IPR001223">
    <property type="entry name" value="Glyco_hydro18_cat"/>
</dbReference>
<evidence type="ECO:0000256" key="3">
    <source>
        <dbReference type="ARBA" id="ARBA00022801"/>
    </source>
</evidence>
<evidence type="ECO:0000256" key="5">
    <source>
        <dbReference type="ARBA" id="ARBA00023277"/>
    </source>
</evidence>
<dbReference type="GO" id="GO:0000272">
    <property type="term" value="P:polysaccharide catabolic process"/>
    <property type="evidence" value="ECO:0007669"/>
    <property type="project" value="UniProtKB-KW"/>
</dbReference>
<dbReference type="GO" id="GO:0006032">
    <property type="term" value="P:chitin catabolic process"/>
    <property type="evidence" value="ECO:0007669"/>
    <property type="project" value="UniProtKB-KW"/>
</dbReference>
<evidence type="ECO:0000256" key="1">
    <source>
        <dbReference type="ARBA" id="ARBA00000822"/>
    </source>
</evidence>
<dbReference type="GeneID" id="31005599"/>
<dbReference type="PROSITE" id="PS51910">
    <property type="entry name" value="GH18_2"/>
    <property type="match status" value="1"/>
</dbReference>
<dbReference type="OrthoDB" id="6020543at2759"/>
<dbReference type="Pfam" id="PF00704">
    <property type="entry name" value="Glyco_hydro_18"/>
    <property type="match status" value="1"/>
</dbReference>
<keyword evidence="4" id="KW-0146">Chitin degradation</keyword>
<feature type="domain" description="GH18" evidence="12">
    <location>
        <begin position="35"/>
        <end position="348"/>
    </location>
</feature>
<dbReference type="InterPro" id="IPR050542">
    <property type="entry name" value="Glycosyl_Hydrlase18_Chitinase"/>
</dbReference>
<keyword evidence="7" id="KW-0624">Polysaccharide degradation</keyword>
<protein>
    <recommendedName>
        <fullName evidence="2">chitinase</fullName>
        <ecNumber evidence="2">3.2.1.14</ecNumber>
    </recommendedName>
</protein>
<keyword evidence="5" id="KW-0119">Carbohydrate metabolism</keyword>
<dbReference type="InterPro" id="IPR017853">
    <property type="entry name" value="GH"/>
</dbReference>
<evidence type="ECO:0000256" key="10">
    <source>
        <dbReference type="SAM" id="MobiDB-lite"/>
    </source>
</evidence>
<dbReference type="PROSITE" id="PS01095">
    <property type="entry name" value="GH18_1"/>
    <property type="match status" value="1"/>
</dbReference>
<feature type="region of interest" description="Disordered" evidence="10">
    <location>
        <begin position="360"/>
        <end position="418"/>
    </location>
</feature>
<feature type="compositionally biased region" description="Low complexity" evidence="10">
    <location>
        <begin position="360"/>
        <end position="416"/>
    </location>
</feature>
<comment type="caution">
    <text evidence="13">The sequence shown here is derived from an EMBL/GenBank/DDBJ whole genome shotgun (WGS) entry which is preliminary data.</text>
</comment>
<dbReference type="GO" id="GO:0005576">
    <property type="term" value="C:extracellular region"/>
    <property type="evidence" value="ECO:0007669"/>
    <property type="project" value="TreeGrafter"/>
</dbReference>
<comment type="catalytic activity">
    <reaction evidence="1">
        <text>Random endo-hydrolysis of N-acetyl-beta-D-glucosaminide (1-&gt;4)-beta-linkages in chitin and chitodextrins.</text>
        <dbReference type="EC" id="3.2.1.14"/>
    </reaction>
</comment>
<dbReference type="SUPFAM" id="SSF51445">
    <property type="entry name" value="(Trans)glycosidases"/>
    <property type="match status" value="1"/>
</dbReference>
<dbReference type="STRING" id="1441469.A0A225AU16"/>
<evidence type="ECO:0000256" key="6">
    <source>
        <dbReference type="ARBA" id="ARBA00023295"/>
    </source>
</evidence>